<dbReference type="InterPro" id="IPR001623">
    <property type="entry name" value="DnaJ_domain"/>
</dbReference>
<dbReference type="InterPro" id="IPR036869">
    <property type="entry name" value="J_dom_sf"/>
</dbReference>
<dbReference type="InterPro" id="IPR035979">
    <property type="entry name" value="RBD_domain_sf"/>
</dbReference>
<dbReference type="SMART" id="SM00271">
    <property type="entry name" value="DnaJ"/>
    <property type="match status" value="1"/>
</dbReference>
<dbReference type="PANTHER" id="PTHR44313">
    <property type="entry name" value="DNAJ HOMOLOG SUBFAMILY C MEMBER 17"/>
    <property type="match status" value="1"/>
</dbReference>
<dbReference type="InterPro" id="IPR034254">
    <property type="entry name" value="DNAJC17_RRM"/>
</dbReference>
<dbReference type="GO" id="GO:0000390">
    <property type="term" value="P:spliceosomal complex disassembly"/>
    <property type="evidence" value="ECO:0007669"/>
    <property type="project" value="TreeGrafter"/>
</dbReference>
<keyword evidence="5" id="KW-0539">Nucleus</keyword>
<dbReference type="CDD" id="cd12429">
    <property type="entry name" value="RRM_DNAJC17"/>
    <property type="match status" value="1"/>
</dbReference>
<accession>A0A9P0AS40</accession>
<dbReference type="PANTHER" id="PTHR44313:SF1">
    <property type="entry name" value="DNAJ HOMOLOG SUBFAMILY C MEMBER 17"/>
    <property type="match status" value="1"/>
</dbReference>
<dbReference type="GO" id="GO:0005737">
    <property type="term" value="C:cytoplasm"/>
    <property type="evidence" value="ECO:0007669"/>
    <property type="project" value="UniProtKB-SubCell"/>
</dbReference>
<evidence type="ECO:0000256" key="6">
    <source>
        <dbReference type="SAM" id="MobiDB-lite"/>
    </source>
</evidence>
<dbReference type="Gene3D" id="1.10.287.110">
    <property type="entry name" value="DnaJ domain"/>
    <property type="match status" value="1"/>
</dbReference>
<name>A0A9P0AS40_BRAAE</name>
<dbReference type="SUPFAM" id="SSF54928">
    <property type="entry name" value="RNA-binding domain, RBD"/>
    <property type="match status" value="1"/>
</dbReference>
<evidence type="ECO:0000313" key="9">
    <source>
        <dbReference type="Proteomes" id="UP001154078"/>
    </source>
</evidence>
<dbReference type="OrthoDB" id="259708at2759"/>
<dbReference type="InterPro" id="IPR052094">
    <property type="entry name" value="Pre-mRNA-splicing_ERAD"/>
</dbReference>
<dbReference type="PRINTS" id="PR00625">
    <property type="entry name" value="JDOMAIN"/>
</dbReference>
<organism evidence="8 9">
    <name type="scientific">Brassicogethes aeneus</name>
    <name type="common">Rape pollen beetle</name>
    <name type="synonym">Meligethes aeneus</name>
    <dbReference type="NCBI Taxonomy" id="1431903"/>
    <lineage>
        <taxon>Eukaryota</taxon>
        <taxon>Metazoa</taxon>
        <taxon>Ecdysozoa</taxon>
        <taxon>Arthropoda</taxon>
        <taxon>Hexapoda</taxon>
        <taxon>Insecta</taxon>
        <taxon>Pterygota</taxon>
        <taxon>Neoptera</taxon>
        <taxon>Endopterygota</taxon>
        <taxon>Coleoptera</taxon>
        <taxon>Polyphaga</taxon>
        <taxon>Cucujiformia</taxon>
        <taxon>Nitidulidae</taxon>
        <taxon>Meligethinae</taxon>
        <taxon>Brassicogethes</taxon>
    </lineage>
</organism>
<dbReference type="Gene3D" id="3.30.70.330">
    <property type="match status" value="1"/>
</dbReference>
<dbReference type="InterPro" id="IPR012677">
    <property type="entry name" value="Nucleotide-bd_a/b_plait_sf"/>
</dbReference>
<gene>
    <name evidence="8" type="ORF">MELIAE_LOCUS1068</name>
</gene>
<evidence type="ECO:0000259" key="7">
    <source>
        <dbReference type="PROSITE" id="PS50076"/>
    </source>
</evidence>
<keyword evidence="9" id="KW-1185">Reference proteome</keyword>
<evidence type="ECO:0000256" key="1">
    <source>
        <dbReference type="ARBA" id="ARBA00004123"/>
    </source>
</evidence>
<evidence type="ECO:0000313" key="8">
    <source>
        <dbReference type="EMBL" id="CAH0547011.1"/>
    </source>
</evidence>
<evidence type="ECO:0000256" key="5">
    <source>
        <dbReference type="ARBA" id="ARBA00023242"/>
    </source>
</evidence>
<dbReference type="Pfam" id="PF00226">
    <property type="entry name" value="DnaJ"/>
    <property type="match status" value="1"/>
</dbReference>
<keyword evidence="4" id="KW-0143">Chaperone</keyword>
<reference evidence="8" key="1">
    <citation type="submission" date="2021-12" db="EMBL/GenBank/DDBJ databases">
        <authorList>
            <person name="King R."/>
        </authorList>
    </citation>
    <scope>NUCLEOTIDE SEQUENCE</scope>
</reference>
<dbReference type="Proteomes" id="UP001154078">
    <property type="component" value="Chromosome 1"/>
</dbReference>
<evidence type="ECO:0000256" key="3">
    <source>
        <dbReference type="ARBA" id="ARBA00022490"/>
    </source>
</evidence>
<dbReference type="AlphaFoldDB" id="A0A9P0AS40"/>
<sequence>MDFKIEDLDLYELLEINISSSENDIKKAYRKKALQCHPDKNPHDLEAPKKFHQLTKILEILTDKIAKAAYDKVLLGKKESAIRHKELDSKRRKLKEDLESREQNASSSNKKKSANEKLREQIERLRKEGSKLVEEEINFVNKCAKENLKDLQDVNDHKIKIKWQASKNDPKNGGYTKEILEKCMLKYGDINILILSSKKKGSAIIEFKDRHAAETAVNYEIGLTSNPLKLEWIYGSPKSAQATSSLIKESDFESITLTRLRQAEERKRLIEEIIKDDQ</sequence>
<keyword evidence="3" id="KW-0963">Cytoplasm</keyword>
<evidence type="ECO:0000256" key="4">
    <source>
        <dbReference type="ARBA" id="ARBA00023186"/>
    </source>
</evidence>
<feature type="compositionally biased region" description="Basic and acidic residues" evidence="6">
    <location>
        <begin position="86"/>
        <end position="102"/>
    </location>
</feature>
<feature type="region of interest" description="Disordered" evidence="6">
    <location>
        <begin position="86"/>
        <end position="117"/>
    </location>
</feature>
<protein>
    <recommendedName>
        <fullName evidence="7">J domain-containing protein</fullName>
    </recommendedName>
</protein>
<feature type="domain" description="J" evidence="7">
    <location>
        <begin position="9"/>
        <end position="74"/>
    </location>
</feature>
<dbReference type="EMBL" id="OV121132">
    <property type="protein sequence ID" value="CAH0547011.1"/>
    <property type="molecule type" value="Genomic_DNA"/>
</dbReference>
<evidence type="ECO:0000256" key="2">
    <source>
        <dbReference type="ARBA" id="ARBA00004496"/>
    </source>
</evidence>
<dbReference type="PROSITE" id="PS50076">
    <property type="entry name" value="DNAJ_2"/>
    <property type="match status" value="1"/>
</dbReference>
<dbReference type="GO" id="GO:0003676">
    <property type="term" value="F:nucleic acid binding"/>
    <property type="evidence" value="ECO:0007669"/>
    <property type="project" value="InterPro"/>
</dbReference>
<dbReference type="GO" id="GO:0005681">
    <property type="term" value="C:spliceosomal complex"/>
    <property type="evidence" value="ECO:0007669"/>
    <property type="project" value="TreeGrafter"/>
</dbReference>
<dbReference type="CDD" id="cd06257">
    <property type="entry name" value="DnaJ"/>
    <property type="match status" value="1"/>
</dbReference>
<comment type="subcellular location">
    <subcellularLocation>
        <location evidence="2">Cytoplasm</location>
    </subcellularLocation>
    <subcellularLocation>
        <location evidence="1">Nucleus</location>
    </subcellularLocation>
</comment>
<dbReference type="SUPFAM" id="SSF46565">
    <property type="entry name" value="Chaperone J-domain"/>
    <property type="match status" value="1"/>
</dbReference>
<proteinExistence type="predicted"/>